<dbReference type="KEGG" id="spg:SpyM3_0937"/>
<dbReference type="NCBIfam" id="TIGR01725">
    <property type="entry name" value="phge_HK97_gp10"/>
    <property type="match status" value="1"/>
</dbReference>
<dbReference type="EMBL" id="AE014074">
    <property type="protein sequence ID" value="AAM79544.1"/>
    <property type="molecule type" value="Genomic_DNA"/>
</dbReference>
<dbReference type="Pfam" id="PF04883">
    <property type="entry name" value="HK97-gp10_like"/>
    <property type="match status" value="1"/>
</dbReference>
<evidence type="ECO:0000313" key="2">
    <source>
        <dbReference type="Proteomes" id="UP000000564"/>
    </source>
</evidence>
<accession>A0A0H2UVK8</accession>
<organism evidence="1 2">
    <name type="scientific">Streptococcus pyogenes serotype M3 (strain ATCC BAA-595 / MGAS315)</name>
    <dbReference type="NCBI Taxonomy" id="198466"/>
    <lineage>
        <taxon>Bacteria</taxon>
        <taxon>Bacillati</taxon>
        <taxon>Bacillota</taxon>
        <taxon>Bacilli</taxon>
        <taxon>Lactobacillales</taxon>
        <taxon>Streptococcaceae</taxon>
        <taxon>Streptococcus</taxon>
    </lineage>
</organism>
<dbReference type="HOGENOM" id="CLU_127674_3_2_9"/>
<protein>
    <recommendedName>
        <fullName evidence="3">HK97 gp10 family phage protein</fullName>
    </recommendedName>
</protein>
<dbReference type="InterPro" id="IPR010064">
    <property type="entry name" value="HK97-gp10_tail"/>
</dbReference>
<evidence type="ECO:0008006" key="3">
    <source>
        <dbReference type="Google" id="ProtNLM"/>
    </source>
</evidence>
<dbReference type="AlphaFoldDB" id="A0A0H2UVK8"/>
<sequence length="125" mass="13818">MTKGLDEILANLTKLEVKAPKTAKAAVTEVAKEFEKALKANTPVYEVETDERLQEDTVISGFKGANVGIVSKEIGYGKATGWRAHYPNDGTIYQRGQDFKERTINQMTPKAKQLYAEKVKEGLGL</sequence>
<proteinExistence type="predicted"/>
<dbReference type="RefSeq" id="WP_011054559.1">
    <property type="nucleotide sequence ID" value="NC_004070.1"/>
</dbReference>
<reference evidence="1 2" key="1">
    <citation type="journal article" date="2002" name="Proc. Natl. Acad. Sci. U.S.A.">
        <title>Genome sequence of a serotype M3 strain of group A Streptococcus: phage-encoded toxins, the high-virulence phenotype, and clone emergence.</title>
        <authorList>
            <person name="Beres S.B."/>
            <person name="Sylva G.L."/>
            <person name="Barbian K.D."/>
            <person name="Lei B."/>
            <person name="Hoff J.S."/>
            <person name="Mammarella N.D."/>
            <person name="Liu M.Y."/>
            <person name="Smoot J.C."/>
            <person name="Porcella S.F."/>
            <person name="Parkins L.D."/>
            <person name="Campbell D.S."/>
            <person name="Smith T.M."/>
            <person name="McCormick J.K."/>
            <person name="Leung D.Y."/>
            <person name="Schlievert P.M."/>
            <person name="Musser J.M."/>
        </authorList>
    </citation>
    <scope>NUCLEOTIDE SEQUENCE [LARGE SCALE GENOMIC DNA]</scope>
    <source>
        <strain evidence="2">ATCC BAA-595 / MGAS315</strain>
    </source>
</reference>
<evidence type="ECO:0000313" key="1">
    <source>
        <dbReference type="EMBL" id="AAM79544.1"/>
    </source>
</evidence>
<name>A0A0H2UVK8_STRP3</name>
<dbReference type="Proteomes" id="UP000000564">
    <property type="component" value="Chromosome"/>
</dbReference>
<gene>
    <name evidence="1" type="ordered locus">SpyM3_0937</name>
</gene>